<evidence type="ECO:0000256" key="9">
    <source>
        <dbReference type="ARBA" id="ARBA00023277"/>
    </source>
</evidence>
<evidence type="ECO:0000256" key="8">
    <source>
        <dbReference type="ARBA" id="ARBA00023235"/>
    </source>
</evidence>
<dbReference type="SUPFAM" id="SSF51735">
    <property type="entry name" value="NAD(P)-binding Rossmann-fold domains"/>
    <property type="match status" value="1"/>
</dbReference>
<evidence type="ECO:0000256" key="4">
    <source>
        <dbReference type="ARBA" id="ARBA00007637"/>
    </source>
</evidence>
<dbReference type="InterPro" id="IPR001509">
    <property type="entry name" value="Epimerase_deHydtase"/>
</dbReference>
<protein>
    <recommendedName>
        <fullName evidence="6 10">UDP-glucose 4-epimerase</fullName>
        <ecNumber evidence="5 10">5.1.3.2</ecNumber>
    </recommendedName>
</protein>
<comment type="pathway">
    <text evidence="3 10">Carbohydrate metabolism; galactose metabolism.</text>
</comment>
<dbReference type="CDD" id="cd05247">
    <property type="entry name" value="UDP_G4E_1_SDR_e"/>
    <property type="match status" value="1"/>
</dbReference>
<dbReference type="AlphaFoldDB" id="A0L5P6"/>
<comment type="similarity">
    <text evidence="4 10">Belongs to the NAD(P)-dependent epimerase/dehydratase family.</text>
</comment>
<dbReference type="PANTHER" id="PTHR43725">
    <property type="entry name" value="UDP-GLUCOSE 4-EPIMERASE"/>
    <property type="match status" value="1"/>
</dbReference>
<dbReference type="NCBIfam" id="TIGR01179">
    <property type="entry name" value="galE"/>
    <property type="match status" value="1"/>
</dbReference>
<comment type="cofactor">
    <cofactor evidence="2 10">
        <name>NAD(+)</name>
        <dbReference type="ChEBI" id="CHEBI:57540"/>
    </cofactor>
</comment>
<dbReference type="InterPro" id="IPR036291">
    <property type="entry name" value="NAD(P)-bd_dom_sf"/>
</dbReference>
<dbReference type="Pfam" id="PF01370">
    <property type="entry name" value="Epimerase"/>
    <property type="match status" value="1"/>
</dbReference>
<organism evidence="12 13">
    <name type="scientific">Magnetococcus marinus (strain ATCC BAA-1437 / JCM 17883 / MC-1)</name>
    <dbReference type="NCBI Taxonomy" id="156889"/>
    <lineage>
        <taxon>Bacteria</taxon>
        <taxon>Pseudomonadati</taxon>
        <taxon>Pseudomonadota</taxon>
        <taxon>Magnetococcia</taxon>
        <taxon>Magnetococcales</taxon>
        <taxon>Magnetococcaceae</taxon>
        <taxon>Magnetococcus</taxon>
    </lineage>
</organism>
<evidence type="ECO:0000313" key="12">
    <source>
        <dbReference type="EMBL" id="ABK43289.1"/>
    </source>
</evidence>
<dbReference type="Proteomes" id="UP000002586">
    <property type="component" value="Chromosome"/>
</dbReference>
<accession>A0L5P6</accession>
<dbReference type="GO" id="GO:0003978">
    <property type="term" value="F:UDP-glucose 4-epimerase activity"/>
    <property type="evidence" value="ECO:0007669"/>
    <property type="project" value="UniProtKB-UniRule"/>
</dbReference>
<dbReference type="Gene3D" id="3.90.25.10">
    <property type="entry name" value="UDP-galactose 4-epimerase, domain 1"/>
    <property type="match status" value="1"/>
</dbReference>
<dbReference type="STRING" id="156889.Mmc1_0768"/>
<evidence type="ECO:0000259" key="11">
    <source>
        <dbReference type="Pfam" id="PF01370"/>
    </source>
</evidence>
<reference evidence="13" key="1">
    <citation type="journal article" date="2009" name="Appl. Environ. Microbiol.">
        <title>Complete genome sequence of the chemolithoautotrophic marine magnetotactic coccus strain MC-1.</title>
        <authorList>
            <person name="Schubbe S."/>
            <person name="Williams T.J."/>
            <person name="Xie G."/>
            <person name="Kiss H.E."/>
            <person name="Brettin T.S."/>
            <person name="Martinez D."/>
            <person name="Ross C.A."/>
            <person name="Schuler D."/>
            <person name="Cox B.L."/>
            <person name="Nealson K.H."/>
            <person name="Bazylinski D.A."/>
        </authorList>
    </citation>
    <scope>NUCLEOTIDE SEQUENCE [LARGE SCALE GENOMIC DNA]</scope>
    <source>
        <strain evidence="13">ATCC BAA-1437 / JCM 17883 / MC-1</strain>
    </source>
</reference>
<keyword evidence="8 10" id="KW-0413">Isomerase</keyword>
<dbReference type="RefSeq" id="WP_011712449.1">
    <property type="nucleotide sequence ID" value="NC_008576.1"/>
</dbReference>
<evidence type="ECO:0000256" key="1">
    <source>
        <dbReference type="ARBA" id="ARBA00000083"/>
    </source>
</evidence>
<evidence type="ECO:0000256" key="6">
    <source>
        <dbReference type="ARBA" id="ARBA00018569"/>
    </source>
</evidence>
<evidence type="ECO:0000256" key="3">
    <source>
        <dbReference type="ARBA" id="ARBA00004947"/>
    </source>
</evidence>
<gene>
    <name evidence="12" type="ordered locus">Mmc1_0768</name>
</gene>
<proteinExistence type="inferred from homology"/>
<dbReference type="HOGENOM" id="CLU_007383_1_10_5"/>
<dbReference type="GO" id="GO:0033499">
    <property type="term" value="P:galactose catabolic process via UDP-galactose, Leloir pathway"/>
    <property type="evidence" value="ECO:0007669"/>
    <property type="project" value="TreeGrafter"/>
</dbReference>
<keyword evidence="7 10" id="KW-0520">NAD</keyword>
<evidence type="ECO:0000256" key="5">
    <source>
        <dbReference type="ARBA" id="ARBA00013189"/>
    </source>
</evidence>
<dbReference type="EMBL" id="CP000471">
    <property type="protein sequence ID" value="ABK43289.1"/>
    <property type="molecule type" value="Genomic_DNA"/>
</dbReference>
<dbReference type="InterPro" id="IPR005886">
    <property type="entry name" value="UDP_G4E"/>
</dbReference>
<comment type="subunit">
    <text evidence="10">Homodimer.</text>
</comment>
<evidence type="ECO:0000256" key="2">
    <source>
        <dbReference type="ARBA" id="ARBA00001911"/>
    </source>
</evidence>
<dbReference type="OrthoDB" id="9801785at2"/>
<evidence type="ECO:0000313" key="13">
    <source>
        <dbReference type="Proteomes" id="UP000002586"/>
    </source>
</evidence>
<dbReference type="PANTHER" id="PTHR43725:SF53">
    <property type="entry name" value="UDP-ARABINOSE 4-EPIMERASE 1"/>
    <property type="match status" value="1"/>
</dbReference>
<evidence type="ECO:0000256" key="7">
    <source>
        <dbReference type="ARBA" id="ARBA00023027"/>
    </source>
</evidence>
<dbReference type="eggNOG" id="COG1087">
    <property type="taxonomic scope" value="Bacteria"/>
</dbReference>
<keyword evidence="13" id="KW-1185">Reference proteome</keyword>
<dbReference type="UniPathway" id="UPA00214"/>
<feature type="domain" description="NAD-dependent epimerase/dehydratase" evidence="11">
    <location>
        <begin position="4"/>
        <end position="250"/>
    </location>
</feature>
<dbReference type="KEGG" id="mgm:Mmc1_0768"/>
<name>A0L5P6_MAGMM</name>
<dbReference type="Gene3D" id="3.40.50.720">
    <property type="entry name" value="NAD(P)-binding Rossmann-like Domain"/>
    <property type="match status" value="1"/>
</dbReference>
<keyword evidence="9 10" id="KW-0119">Carbohydrate metabolism</keyword>
<dbReference type="EC" id="5.1.3.2" evidence="5 10"/>
<comment type="catalytic activity">
    <reaction evidence="1 10">
        <text>UDP-alpha-D-glucose = UDP-alpha-D-galactose</text>
        <dbReference type="Rhea" id="RHEA:22168"/>
        <dbReference type="ChEBI" id="CHEBI:58885"/>
        <dbReference type="ChEBI" id="CHEBI:66914"/>
        <dbReference type="EC" id="5.1.3.2"/>
    </reaction>
</comment>
<evidence type="ECO:0000256" key="10">
    <source>
        <dbReference type="RuleBase" id="RU366046"/>
    </source>
</evidence>
<sequence>MKAILVTGGAGYIGSHVCKVLSQSGFLPITYDNLSEGHPWAVRWGPLVVGGLDDGAKLAGLFAQYQPQAVIHLAGRAYVGESMTDPALYYRNNVQAALVLLECMRQYGCKNIIFSSSCATYGEHRQMPITEAMSQHPINPYGRSKLMFEWMLQDYQVYGLQSVALRYFNASGADLEGEIGEQHQPEPHIIPRLLEAARKGSPFTIYGTDYESEDGTCVRDYIHVSDLAQAHLLALQWLWRGGESRAFNLGNGQGFSIRQLIKVAETVTGKSIAVQLGARRPGDPAVLVGSAEKAREELGWQPQYGTLEIILTSAWRWMQRRQDPPVVDGIEESIGEP</sequence>
<reference evidence="12 13" key="2">
    <citation type="journal article" date="2012" name="Int. J. Syst. Evol. Microbiol.">
        <title>Magnetococcus marinus gen. nov., sp. nov., a marine, magnetotactic bacterium that represents a novel lineage (Magnetococcaceae fam. nov.; Magnetococcales ord. nov.) at the base of the Alphaproteobacteria.</title>
        <authorList>
            <person name="Bazylinski D.A."/>
            <person name="Williams T.J."/>
            <person name="Lefevre C.T."/>
            <person name="Berg R.J."/>
            <person name="Zhang C.L."/>
            <person name="Bowser S.S."/>
            <person name="Dean A.J."/>
            <person name="Beveridge T.J."/>
        </authorList>
    </citation>
    <scope>NUCLEOTIDE SEQUENCE [LARGE SCALE GENOMIC DNA]</scope>
    <source>
        <strain evidence="13">ATCC BAA-1437 / JCM 17883 / MC-1</strain>
    </source>
</reference>